<evidence type="ECO:0000256" key="1">
    <source>
        <dbReference type="ARBA" id="ARBA00023015"/>
    </source>
</evidence>
<sequence>MVTVVDVAKKAGVSVATVSRVLNSNYMVTKEKREKVLKAIQELGYVPKTTIRNEQNNEKKVIVVVAAVIIHEVIAGIQDLGEQLGYEVIISYHASQTQHLHSWSFLPKEQLGGVIILTMFFNTQELIELSETVPLVQCTQYTSIPNTYAVTVDDEVAAYRAVNHLVETGKKNIAFIGLGVEDGDGNFSLNFSRDRYIGYRRALEENQVTYNSNLVKHGDYSYETGVHLANELLKSGAPIDGVFCVTDNLAVACINTFQEAGYRIPEDIGICGFDNQEISEMTNPKLTTIDQPFYEIGYESMRMLESMIKGEISTGRRILIDHKLIKRGSTVNEK</sequence>
<keyword evidence="2 5" id="KW-0238">DNA-binding</keyword>
<keyword evidence="6" id="KW-1185">Reference proteome</keyword>
<dbReference type="PROSITE" id="PS50932">
    <property type="entry name" value="HTH_LACI_2"/>
    <property type="match status" value="1"/>
</dbReference>
<dbReference type="RefSeq" id="WP_247340439.1">
    <property type="nucleotide sequence ID" value="NZ_CP095550.1"/>
</dbReference>
<accession>A0ABW5C3L3</accession>
<reference evidence="6" key="1">
    <citation type="journal article" date="2019" name="Int. J. Syst. Evol. Microbiol.">
        <title>The Global Catalogue of Microorganisms (GCM) 10K type strain sequencing project: providing services to taxonomists for standard genome sequencing and annotation.</title>
        <authorList>
            <consortium name="The Broad Institute Genomics Platform"/>
            <consortium name="The Broad Institute Genome Sequencing Center for Infectious Disease"/>
            <person name="Wu L."/>
            <person name="Ma J."/>
        </authorList>
    </citation>
    <scope>NUCLEOTIDE SEQUENCE [LARGE SCALE GENOMIC DNA]</scope>
    <source>
        <strain evidence="6">CGMCC 1.15474</strain>
    </source>
</reference>
<dbReference type="Gene3D" id="3.40.50.2300">
    <property type="match status" value="2"/>
</dbReference>
<dbReference type="PANTHER" id="PTHR30146">
    <property type="entry name" value="LACI-RELATED TRANSCRIPTIONAL REPRESSOR"/>
    <property type="match status" value="1"/>
</dbReference>
<evidence type="ECO:0000313" key="6">
    <source>
        <dbReference type="Proteomes" id="UP001597318"/>
    </source>
</evidence>
<comment type="caution">
    <text evidence="5">The sequence shown here is derived from an EMBL/GenBank/DDBJ whole genome shotgun (WGS) entry which is preliminary data.</text>
</comment>
<proteinExistence type="predicted"/>
<dbReference type="Pfam" id="PF13377">
    <property type="entry name" value="Peripla_BP_3"/>
    <property type="match status" value="1"/>
</dbReference>
<keyword evidence="3" id="KW-0804">Transcription</keyword>
<gene>
    <name evidence="5" type="ORF">ACFSKK_18415</name>
</gene>
<dbReference type="GO" id="GO:0003677">
    <property type="term" value="F:DNA binding"/>
    <property type="evidence" value="ECO:0007669"/>
    <property type="project" value="UniProtKB-KW"/>
</dbReference>
<dbReference type="EMBL" id="JBHUIK010000004">
    <property type="protein sequence ID" value="MFD2215661.1"/>
    <property type="molecule type" value="Genomic_DNA"/>
</dbReference>
<dbReference type="InterPro" id="IPR010982">
    <property type="entry name" value="Lambda_DNA-bd_dom_sf"/>
</dbReference>
<dbReference type="SUPFAM" id="SSF47413">
    <property type="entry name" value="lambda repressor-like DNA-binding domains"/>
    <property type="match status" value="1"/>
</dbReference>
<dbReference type="PROSITE" id="PS00356">
    <property type="entry name" value="HTH_LACI_1"/>
    <property type="match status" value="1"/>
</dbReference>
<feature type="domain" description="HTH lacI-type" evidence="4">
    <location>
        <begin position="2"/>
        <end position="56"/>
    </location>
</feature>
<dbReference type="CDD" id="cd01392">
    <property type="entry name" value="HTH_LacI"/>
    <property type="match status" value="1"/>
</dbReference>
<dbReference type="Pfam" id="PF00356">
    <property type="entry name" value="LacI"/>
    <property type="match status" value="1"/>
</dbReference>
<evidence type="ECO:0000259" key="4">
    <source>
        <dbReference type="PROSITE" id="PS50932"/>
    </source>
</evidence>
<keyword evidence="1" id="KW-0805">Transcription regulation</keyword>
<dbReference type="InterPro" id="IPR046335">
    <property type="entry name" value="LacI/GalR-like_sensor"/>
</dbReference>
<protein>
    <submittedName>
        <fullName evidence="5">LacI family DNA-binding transcriptional regulator</fullName>
    </submittedName>
</protein>
<dbReference type="InterPro" id="IPR028082">
    <property type="entry name" value="Peripla_BP_I"/>
</dbReference>
<evidence type="ECO:0000256" key="2">
    <source>
        <dbReference type="ARBA" id="ARBA00023125"/>
    </source>
</evidence>
<dbReference type="PRINTS" id="PR00036">
    <property type="entry name" value="HTHLACI"/>
</dbReference>
<evidence type="ECO:0000313" key="5">
    <source>
        <dbReference type="EMBL" id="MFD2215661.1"/>
    </source>
</evidence>
<dbReference type="Gene3D" id="1.10.260.40">
    <property type="entry name" value="lambda repressor-like DNA-binding domains"/>
    <property type="match status" value="1"/>
</dbReference>
<name>A0ABW5C3L3_9BACI</name>
<evidence type="ECO:0000256" key="3">
    <source>
        <dbReference type="ARBA" id="ARBA00023163"/>
    </source>
</evidence>
<organism evidence="5 6">
    <name type="scientific">Metabacillus endolithicus</name>
    <dbReference type="NCBI Taxonomy" id="1535204"/>
    <lineage>
        <taxon>Bacteria</taxon>
        <taxon>Bacillati</taxon>
        <taxon>Bacillota</taxon>
        <taxon>Bacilli</taxon>
        <taxon>Bacillales</taxon>
        <taxon>Bacillaceae</taxon>
        <taxon>Metabacillus</taxon>
    </lineage>
</organism>
<dbReference type="InterPro" id="IPR000843">
    <property type="entry name" value="HTH_LacI"/>
</dbReference>
<dbReference type="PANTHER" id="PTHR30146:SF109">
    <property type="entry name" value="HTH-TYPE TRANSCRIPTIONAL REGULATOR GALS"/>
    <property type="match status" value="1"/>
</dbReference>
<dbReference type="Proteomes" id="UP001597318">
    <property type="component" value="Unassembled WGS sequence"/>
</dbReference>
<dbReference type="SMART" id="SM00354">
    <property type="entry name" value="HTH_LACI"/>
    <property type="match status" value="1"/>
</dbReference>
<dbReference type="SUPFAM" id="SSF53822">
    <property type="entry name" value="Periplasmic binding protein-like I"/>
    <property type="match status" value="1"/>
</dbReference>